<reference evidence="2 3" key="1">
    <citation type="submission" date="2006-04" db="EMBL/GenBank/DDBJ databases">
        <authorList>
            <person name="Nierman W.C."/>
        </authorList>
    </citation>
    <scope>NUCLEOTIDE SEQUENCE [LARGE SCALE GENOMIC DNA]</scope>
    <source>
        <strain evidence="2 3">DW4/3-1</strain>
    </source>
</reference>
<evidence type="ECO:0000313" key="3">
    <source>
        <dbReference type="Proteomes" id="UP000032702"/>
    </source>
</evidence>
<comment type="caution">
    <text evidence="2">The sequence shown here is derived from an EMBL/GenBank/DDBJ whole genome shotgun (WGS) entry which is preliminary data.</text>
</comment>
<evidence type="ECO:0000256" key="1">
    <source>
        <dbReference type="SAM" id="MobiDB-lite"/>
    </source>
</evidence>
<proteinExistence type="predicted"/>
<evidence type="ECO:0000313" key="2">
    <source>
        <dbReference type="EMBL" id="EAU63761.1"/>
    </source>
</evidence>
<dbReference type="Proteomes" id="UP000032702">
    <property type="component" value="Unassembled WGS sequence"/>
</dbReference>
<organism evidence="2 3">
    <name type="scientific">Stigmatella aurantiaca (strain DW4/3-1)</name>
    <dbReference type="NCBI Taxonomy" id="378806"/>
    <lineage>
        <taxon>Bacteria</taxon>
        <taxon>Pseudomonadati</taxon>
        <taxon>Myxococcota</taxon>
        <taxon>Myxococcia</taxon>
        <taxon>Myxococcales</taxon>
        <taxon>Cystobacterineae</taxon>
        <taxon>Archangiaceae</taxon>
        <taxon>Stigmatella</taxon>
    </lineage>
</organism>
<gene>
    <name evidence="2" type="ORF">STIAU_2144</name>
</gene>
<feature type="compositionally biased region" description="Polar residues" evidence="1">
    <location>
        <begin position="70"/>
        <end position="79"/>
    </location>
</feature>
<accession>Q08TG4</accession>
<dbReference type="AlphaFoldDB" id="Q08TG4"/>
<dbReference type="EMBL" id="AAMD01000147">
    <property type="protein sequence ID" value="EAU63761.1"/>
    <property type="molecule type" value="Genomic_DNA"/>
</dbReference>
<feature type="region of interest" description="Disordered" evidence="1">
    <location>
        <begin position="40"/>
        <end position="79"/>
    </location>
</feature>
<name>Q08TG4_STIAD</name>
<protein>
    <submittedName>
        <fullName evidence="2">Transcription factor Tcf4 variant S9</fullName>
    </submittedName>
</protein>
<sequence length="79" mass="8343">MDSAPPSSVLAHTTATSAMAPLVIHALAPLSTHVSPSFTARVRMPPGLDPKSGSVRPKHPMRRPWAMPGSNRSFCSSLP</sequence>